<dbReference type="InterPro" id="IPR001012">
    <property type="entry name" value="UBX_dom"/>
</dbReference>
<gene>
    <name evidence="3" type="ORF">HETSPECPRED_007777</name>
</gene>
<dbReference type="PROSITE" id="PS50033">
    <property type="entry name" value="UBX"/>
    <property type="match status" value="1"/>
</dbReference>
<proteinExistence type="predicted"/>
<dbReference type="Gene3D" id="3.10.20.90">
    <property type="entry name" value="Phosphatidylinositol 3-kinase Catalytic Subunit, Chain A, domain 1"/>
    <property type="match status" value="1"/>
</dbReference>
<dbReference type="SUPFAM" id="SSF54236">
    <property type="entry name" value="Ubiquitin-like"/>
    <property type="match status" value="1"/>
</dbReference>
<feature type="domain" description="UBX" evidence="2">
    <location>
        <begin position="324"/>
        <end position="405"/>
    </location>
</feature>
<dbReference type="CDD" id="cd01767">
    <property type="entry name" value="UBX"/>
    <property type="match status" value="1"/>
</dbReference>
<dbReference type="InterPro" id="IPR029071">
    <property type="entry name" value="Ubiquitin-like_domsf"/>
</dbReference>
<evidence type="ECO:0000313" key="3">
    <source>
        <dbReference type="EMBL" id="CAF9931036.1"/>
    </source>
</evidence>
<dbReference type="Pfam" id="PF00789">
    <property type="entry name" value="UBX"/>
    <property type="match status" value="1"/>
</dbReference>
<evidence type="ECO:0000259" key="2">
    <source>
        <dbReference type="PROSITE" id="PS50033"/>
    </source>
</evidence>
<protein>
    <recommendedName>
        <fullName evidence="2">UBX domain-containing protein</fullName>
    </recommendedName>
</protein>
<dbReference type="GO" id="GO:0005783">
    <property type="term" value="C:endoplasmic reticulum"/>
    <property type="evidence" value="ECO:0007669"/>
    <property type="project" value="TreeGrafter"/>
</dbReference>
<dbReference type="PANTHER" id="PTHR46424:SF1">
    <property type="entry name" value="UBX DOMAIN-CONTAINING PROTEIN 4"/>
    <property type="match status" value="1"/>
</dbReference>
<feature type="region of interest" description="Disordered" evidence="1">
    <location>
        <begin position="489"/>
        <end position="524"/>
    </location>
</feature>
<dbReference type="GO" id="GO:0036503">
    <property type="term" value="P:ERAD pathway"/>
    <property type="evidence" value="ECO:0007669"/>
    <property type="project" value="TreeGrafter"/>
</dbReference>
<dbReference type="OrthoDB" id="2445133at2759"/>
<dbReference type="SMART" id="SM00166">
    <property type="entry name" value="UBX"/>
    <property type="match status" value="1"/>
</dbReference>
<feature type="compositionally biased region" description="Basic and acidic residues" evidence="1">
    <location>
        <begin position="509"/>
        <end position="524"/>
    </location>
</feature>
<comment type="caution">
    <text evidence="3">The sequence shown here is derived from an EMBL/GenBank/DDBJ whole genome shotgun (WGS) entry which is preliminary data.</text>
</comment>
<feature type="region of interest" description="Disordered" evidence="1">
    <location>
        <begin position="148"/>
        <end position="311"/>
    </location>
</feature>
<feature type="compositionally biased region" description="Basic and acidic residues" evidence="1">
    <location>
        <begin position="204"/>
        <end position="242"/>
    </location>
</feature>
<name>A0A8H3FUL8_9LECA</name>
<dbReference type="Proteomes" id="UP000664521">
    <property type="component" value="Unassembled WGS sequence"/>
</dbReference>
<dbReference type="AlphaFoldDB" id="A0A8H3FUL8"/>
<keyword evidence="4" id="KW-1185">Reference proteome</keyword>
<evidence type="ECO:0000256" key="1">
    <source>
        <dbReference type="SAM" id="MobiDB-lite"/>
    </source>
</evidence>
<accession>A0A8H3FUL8</accession>
<sequence>MFHNGDLQSGISRALAASKLVACFVRDDSDQSTLWENDFLRDDEICSTLLAKTVLLRIEADSREAGYLSAYYAVPAIPALLILCNGRVLLCLGAGLEKPQFKQSILQTLERILSPSEARGHIAGSPLTSSSESTVAEPDHSLLLDAEDETVRQSTSASLSLPASSGSSGTLPSASPTTAAMPSASATSSSPSPSPLPSSSSSSRLRDMLAERRQRLERDKKDKEDAEKANQKANAESRRESIDCNTTSAKAQQAEYAKQQQKRKHDARLERERILRDIENNKAERKEKEERRRALARAEAEDNDGAQGLLNRQSMREISQRHNKGSSECAVQVRLFDGSTIRHRFPVEQSLGIHVRSWIAENTLSEEPYTFKQILTPKPNRSISITEEEQSLYSLNFVPSATLMMLPVQEYTSVYTGEQSILFRGFFAAYSVVNSGVRMVIGALGTLLGMDGTSMAGSLSEHTTNVGPAPSLQRNVTDVRSQINVRTLRDQHEDHGNHQLYNGNQLNFEPRKDADGEKKETTVD</sequence>
<dbReference type="EMBL" id="CAJPDS010000057">
    <property type="protein sequence ID" value="CAF9931036.1"/>
    <property type="molecule type" value="Genomic_DNA"/>
</dbReference>
<reference evidence="3" key="1">
    <citation type="submission" date="2021-03" db="EMBL/GenBank/DDBJ databases">
        <authorList>
            <person name="Tagirdzhanova G."/>
        </authorList>
    </citation>
    <scope>NUCLEOTIDE SEQUENCE</scope>
</reference>
<feature type="compositionally biased region" description="Low complexity" evidence="1">
    <location>
        <begin position="154"/>
        <end position="203"/>
    </location>
</feature>
<evidence type="ECO:0000313" key="4">
    <source>
        <dbReference type="Proteomes" id="UP000664521"/>
    </source>
</evidence>
<dbReference type="PANTHER" id="PTHR46424">
    <property type="entry name" value="UBX DOMAIN-CONTAINING PROTEIN 4"/>
    <property type="match status" value="1"/>
</dbReference>
<organism evidence="3 4">
    <name type="scientific">Heterodermia speciosa</name>
    <dbReference type="NCBI Taxonomy" id="116794"/>
    <lineage>
        <taxon>Eukaryota</taxon>
        <taxon>Fungi</taxon>
        <taxon>Dikarya</taxon>
        <taxon>Ascomycota</taxon>
        <taxon>Pezizomycotina</taxon>
        <taxon>Lecanoromycetes</taxon>
        <taxon>OSLEUM clade</taxon>
        <taxon>Lecanoromycetidae</taxon>
        <taxon>Caliciales</taxon>
        <taxon>Physciaceae</taxon>
        <taxon>Heterodermia</taxon>
    </lineage>
</organism>
<feature type="compositionally biased region" description="Low complexity" evidence="1">
    <location>
        <begin position="249"/>
        <end position="259"/>
    </location>
</feature>
<feature type="compositionally biased region" description="Basic and acidic residues" evidence="1">
    <location>
        <begin position="267"/>
        <end position="300"/>
    </location>
</feature>